<organism evidence="11 12">
    <name type="scientific">Malassezia globosa (strain ATCC MYA-4612 / CBS 7966)</name>
    <name type="common">Dandruff-associated fungus</name>
    <dbReference type="NCBI Taxonomy" id="425265"/>
    <lineage>
        <taxon>Eukaryota</taxon>
        <taxon>Fungi</taxon>
        <taxon>Dikarya</taxon>
        <taxon>Basidiomycota</taxon>
        <taxon>Ustilaginomycotina</taxon>
        <taxon>Malasseziomycetes</taxon>
        <taxon>Malasseziales</taxon>
        <taxon>Malasseziaceae</taxon>
        <taxon>Malassezia</taxon>
    </lineage>
</organism>
<dbReference type="OrthoDB" id="2121828at2759"/>
<dbReference type="Proteomes" id="UP000008837">
    <property type="component" value="Unassembled WGS sequence"/>
</dbReference>
<dbReference type="InParanoid" id="A8QEA6"/>
<evidence type="ECO:0008006" key="13">
    <source>
        <dbReference type="Google" id="ProtNLM"/>
    </source>
</evidence>
<dbReference type="EMBL" id="AAYY01000032">
    <property type="protein sequence ID" value="EDP41383.1"/>
    <property type="molecule type" value="Genomic_DNA"/>
</dbReference>
<dbReference type="PANTHER" id="PTHR11709">
    <property type="entry name" value="MULTI-COPPER OXIDASE"/>
    <property type="match status" value="1"/>
</dbReference>
<dbReference type="PROSITE" id="PS00079">
    <property type="entry name" value="MULTICOPPER_OXIDASE1"/>
    <property type="match status" value="1"/>
</dbReference>
<dbReference type="AlphaFoldDB" id="A8QEA6"/>
<dbReference type="PANTHER" id="PTHR11709:SF361">
    <property type="entry name" value="IRON TRANSPORT MULTICOPPER OXIDASE FET3"/>
    <property type="match status" value="1"/>
</dbReference>
<dbReference type="Pfam" id="PF07731">
    <property type="entry name" value="Cu-oxidase_2"/>
    <property type="match status" value="1"/>
</dbReference>
<dbReference type="CDD" id="cd13877">
    <property type="entry name" value="CuRO_2_Fet3p_like"/>
    <property type="match status" value="1"/>
</dbReference>
<dbReference type="RefSeq" id="XP_001728597.1">
    <property type="nucleotide sequence ID" value="XM_001728545.1"/>
</dbReference>
<dbReference type="InterPro" id="IPR002355">
    <property type="entry name" value="Cu_oxidase_Cu_BS"/>
</dbReference>
<evidence type="ECO:0000313" key="12">
    <source>
        <dbReference type="Proteomes" id="UP000008837"/>
    </source>
</evidence>
<dbReference type="GeneID" id="5852905"/>
<keyword evidence="12" id="KW-1185">Reference proteome</keyword>
<dbReference type="Pfam" id="PF00394">
    <property type="entry name" value="Cu-oxidase"/>
    <property type="match status" value="1"/>
</dbReference>
<dbReference type="InterPro" id="IPR045087">
    <property type="entry name" value="Cu-oxidase_fam"/>
</dbReference>
<comment type="similarity">
    <text evidence="1">Belongs to the multicopper oxidase family.</text>
</comment>
<protein>
    <recommendedName>
        <fullName evidence="13">Laccase</fullName>
    </recommendedName>
</protein>
<feature type="signal peptide" evidence="7">
    <location>
        <begin position="1"/>
        <end position="17"/>
    </location>
</feature>
<dbReference type="InterPro" id="IPR008972">
    <property type="entry name" value="Cupredoxin"/>
</dbReference>
<dbReference type="InterPro" id="IPR011706">
    <property type="entry name" value="Cu-oxidase_C"/>
</dbReference>
<gene>
    <name evidence="11" type="ORF">MGL_4262</name>
</gene>
<proteinExistence type="inferred from homology"/>
<dbReference type="InterPro" id="IPR044130">
    <property type="entry name" value="CuRO_2_Fet3-like"/>
</dbReference>
<dbReference type="GO" id="GO:0004322">
    <property type="term" value="F:ferroxidase activity"/>
    <property type="evidence" value="ECO:0007669"/>
    <property type="project" value="TreeGrafter"/>
</dbReference>
<evidence type="ECO:0000259" key="8">
    <source>
        <dbReference type="Pfam" id="PF00394"/>
    </source>
</evidence>
<comment type="caution">
    <text evidence="11">The sequence shown here is derived from an EMBL/GenBank/DDBJ whole genome shotgun (WGS) entry which is preliminary data.</text>
</comment>
<evidence type="ECO:0000256" key="7">
    <source>
        <dbReference type="SAM" id="SignalP"/>
    </source>
</evidence>
<dbReference type="InterPro" id="IPR011707">
    <property type="entry name" value="Cu-oxidase-like_N"/>
</dbReference>
<accession>A8QEA6</accession>
<dbReference type="KEGG" id="mgl:MGL_4262"/>
<dbReference type="InterPro" id="IPR033138">
    <property type="entry name" value="Cu_oxidase_CS"/>
</dbReference>
<keyword evidence="5" id="KW-0186">Copper</keyword>
<keyword evidence="2" id="KW-0479">Metal-binding</keyword>
<feature type="domain" description="Plastocyanin-like" evidence="9">
    <location>
        <begin position="384"/>
        <end position="515"/>
    </location>
</feature>
<feature type="domain" description="Plastocyanin-like" evidence="10">
    <location>
        <begin position="31"/>
        <end position="152"/>
    </location>
</feature>
<dbReference type="GO" id="GO:0033573">
    <property type="term" value="C:high-affinity iron permease complex"/>
    <property type="evidence" value="ECO:0007669"/>
    <property type="project" value="TreeGrafter"/>
</dbReference>
<dbReference type="GO" id="GO:0005507">
    <property type="term" value="F:copper ion binding"/>
    <property type="evidence" value="ECO:0007669"/>
    <property type="project" value="InterPro"/>
</dbReference>
<dbReference type="PROSITE" id="PS00080">
    <property type="entry name" value="MULTICOPPER_OXIDASE2"/>
    <property type="match status" value="1"/>
</dbReference>
<evidence type="ECO:0000256" key="2">
    <source>
        <dbReference type="ARBA" id="ARBA00022723"/>
    </source>
</evidence>
<keyword evidence="3 7" id="KW-0732">Signal</keyword>
<feature type="chain" id="PRO_5002728101" description="Laccase" evidence="7">
    <location>
        <begin position="18"/>
        <end position="545"/>
    </location>
</feature>
<name>A8QEA6_MALGO</name>
<dbReference type="SUPFAM" id="SSF49503">
    <property type="entry name" value="Cupredoxins"/>
    <property type="match status" value="3"/>
</dbReference>
<dbReference type="Gene3D" id="2.60.40.420">
    <property type="entry name" value="Cupredoxins - blue copper proteins"/>
    <property type="match status" value="3"/>
</dbReference>
<dbReference type="GO" id="GO:0033215">
    <property type="term" value="P:reductive iron assimilation"/>
    <property type="evidence" value="ECO:0007669"/>
    <property type="project" value="TreeGrafter"/>
</dbReference>
<dbReference type="Pfam" id="PF07732">
    <property type="entry name" value="Cu-oxidase_3"/>
    <property type="match status" value="1"/>
</dbReference>
<evidence type="ECO:0000256" key="1">
    <source>
        <dbReference type="ARBA" id="ARBA00010609"/>
    </source>
</evidence>
<dbReference type="CDD" id="cd13851">
    <property type="entry name" value="CuRO_1_Fet3p"/>
    <property type="match status" value="1"/>
</dbReference>
<evidence type="ECO:0000313" key="11">
    <source>
        <dbReference type="EMBL" id="EDP41383.1"/>
    </source>
</evidence>
<evidence type="ECO:0000256" key="5">
    <source>
        <dbReference type="ARBA" id="ARBA00023008"/>
    </source>
</evidence>
<dbReference type="InterPro" id="IPR001117">
    <property type="entry name" value="Cu-oxidase_2nd"/>
</dbReference>
<evidence type="ECO:0000259" key="9">
    <source>
        <dbReference type="Pfam" id="PF07731"/>
    </source>
</evidence>
<dbReference type="GO" id="GO:0010106">
    <property type="term" value="P:cellular response to iron ion starvation"/>
    <property type="evidence" value="ECO:0007669"/>
    <property type="project" value="TreeGrafter"/>
</dbReference>
<keyword evidence="6" id="KW-0325">Glycoprotein</keyword>
<evidence type="ECO:0000256" key="3">
    <source>
        <dbReference type="ARBA" id="ARBA00022729"/>
    </source>
</evidence>
<evidence type="ECO:0000259" key="10">
    <source>
        <dbReference type="Pfam" id="PF07732"/>
    </source>
</evidence>
<sequence>MWTASGMVALLATTALGAEVAKQWSVGWVNDVNPDGRFPRRAIGINGKFPADPLTVNSDDFVHINFTNKFGDGRPSTLHAHGLFFTNVNYYDGAASVTQCPVPDGYSFYHEILNSPKSGENAPKQWGTYWLHGHYQGQYADGLRTPFIIHRAEGEAYDYDDDYTVVLADWYHEKNGYILKHDYLKQNGSYPTPDSGLMYFAHTKKGLEAKTMPGMNENATLPFEPGKTYRLRLINMSATTVFDFWIDGHDMEIIEADGVDVERYPTDTVQVAVGQRYSVLVKARDEPTKDWTIHANMERVTFGDVGDLKLNLTSRLTYGANGQEMGEVEERSTSGKKLMDDTQLVPKEEVGLDKPDKRVTLVVKTGLDKNKVPYASFNNTPYAGPKRPVMLTMLGEHGTEASAYENRTEAVIVPYNQTIEMTILNDSGGAHPIHMHGTKFQVVQRANGTKGEMPKMPEVNEEQKNPIRRDTVRLEAWGSVTIRFRAVNPGAWILHCHMDWHLAAGMAMVVVQAPEEAQKVLDVPPYVKEQCKVFWNEDDEDATGP</sequence>
<keyword evidence="4" id="KW-0560">Oxidoreductase</keyword>
<dbReference type="OMA" id="ILHVGTH"/>
<feature type="domain" description="Plastocyanin-like" evidence="8">
    <location>
        <begin position="161"/>
        <end position="300"/>
    </location>
</feature>
<evidence type="ECO:0000256" key="6">
    <source>
        <dbReference type="ARBA" id="ARBA00023180"/>
    </source>
</evidence>
<reference evidence="11 12" key="1">
    <citation type="journal article" date="2007" name="Proc. Natl. Acad. Sci. U.S.A.">
        <title>Dandruff-associated Malassezia genomes reveal convergent and divergent virulence traits shared with plant and human fungal pathogens.</title>
        <authorList>
            <person name="Xu J."/>
            <person name="Saunders C.W."/>
            <person name="Hu P."/>
            <person name="Grant R.A."/>
            <person name="Boekhout T."/>
            <person name="Kuramae E.E."/>
            <person name="Kronstad J.W."/>
            <person name="Deangelis Y.M."/>
            <person name="Reeder N.L."/>
            <person name="Johnstone K.R."/>
            <person name="Leland M."/>
            <person name="Fieno A.M."/>
            <person name="Begley W.M."/>
            <person name="Sun Y."/>
            <person name="Lacey M.P."/>
            <person name="Chaudhary T."/>
            <person name="Keough T."/>
            <person name="Chu L."/>
            <person name="Sears R."/>
            <person name="Yuan B."/>
            <person name="Dawson T.L.Jr."/>
        </authorList>
    </citation>
    <scope>NUCLEOTIDE SEQUENCE [LARGE SCALE GENOMIC DNA]</scope>
    <source>
        <strain evidence="12">ATCC MYA-4612 / CBS 7966</strain>
    </source>
</reference>
<dbReference type="VEuPathDB" id="FungiDB:MGL_4262"/>
<evidence type="ECO:0000256" key="4">
    <source>
        <dbReference type="ARBA" id="ARBA00023002"/>
    </source>
</evidence>
<dbReference type="FunCoup" id="A8QEA6">
    <property type="interactions" value="29"/>
</dbReference>